<dbReference type="PROSITE" id="PS01295">
    <property type="entry name" value="ISPD"/>
    <property type="match status" value="1"/>
</dbReference>
<dbReference type="FunFam" id="3.90.550.10:FF:000003">
    <property type="entry name" value="2-C-methyl-D-erythritol 4-phosphate cytidylyltransferase"/>
    <property type="match status" value="1"/>
</dbReference>
<evidence type="ECO:0000313" key="4">
    <source>
        <dbReference type="Proteomes" id="UP000282076"/>
    </source>
</evidence>
<dbReference type="OrthoDB" id="9806837at2"/>
<keyword evidence="1 3" id="KW-0808">Transferase</keyword>
<evidence type="ECO:0000313" key="3">
    <source>
        <dbReference type="EMBL" id="RKP47246.1"/>
    </source>
</evidence>
<accession>A0A494XFH0</accession>
<name>A0A494XFH0_9BACL</name>
<evidence type="ECO:0000256" key="2">
    <source>
        <dbReference type="ARBA" id="ARBA00022695"/>
    </source>
</evidence>
<dbReference type="PANTHER" id="PTHR43015:SF1">
    <property type="entry name" value="D-RIBITOL-5-PHOSPHATE CYTIDYLYLTRANSFERASE"/>
    <property type="match status" value="1"/>
</dbReference>
<sequence length="238" mass="26837">MNTALIFAGGTGQRMNTRAKPKQFLELHGKPIILYTLEHFEHHPEIDNIVVVCLESWIDELRILLRRYDIKKVSRIVAGGGTGHESIYNGLQALSGVCSADDIVLIHDGVRPLITEGLISANIATALEHGTAITVEPARESVIQSWSGERIDSVPTRDTIYIAKAPQTFRFELIWEYYQRSYNDNLMCIDSSHLLSIYHVEMHTVKSPPNNIKITSPADYYIFRALHEAIENQQILGI</sequence>
<dbReference type="EMBL" id="RBZM01000011">
    <property type="protein sequence ID" value="RKP47246.1"/>
    <property type="molecule type" value="Genomic_DNA"/>
</dbReference>
<dbReference type="NCBIfam" id="NF001183">
    <property type="entry name" value="PRK00155.1-3"/>
    <property type="match status" value="1"/>
</dbReference>
<dbReference type="GO" id="GO:0050518">
    <property type="term" value="F:2-C-methyl-D-erythritol 4-phosphate cytidylyltransferase activity"/>
    <property type="evidence" value="ECO:0007669"/>
    <property type="project" value="UniProtKB-ARBA"/>
</dbReference>
<proteinExistence type="predicted"/>
<gene>
    <name evidence="3" type="ORF">D7Z26_23345</name>
</gene>
<dbReference type="GO" id="GO:0005829">
    <property type="term" value="C:cytosol"/>
    <property type="evidence" value="ECO:0007669"/>
    <property type="project" value="TreeGrafter"/>
</dbReference>
<dbReference type="GO" id="GO:0008299">
    <property type="term" value="P:isoprenoid biosynthetic process"/>
    <property type="evidence" value="ECO:0007669"/>
    <property type="project" value="InterPro"/>
</dbReference>
<dbReference type="InterPro" id="IPR034683">
    <property type="entry name" value="IspD/TarI"/>
</dbReference>
<evidence type="ECO:0000256" key="1">
    <source>
        <dbReference type="ARBA" id="ARBA00022679"/>
    </source>
</evidence>
<comment type="caution">
    <text evidence="3">The sequence shown here is derived from an EMBL/GenBank/DDBJ whole genome shotgun (WGS) entry which is preliminary data.</text>
</comment>
<dbReference type="RefSeq" id="WP_120979443.1">
    <property type="nucleotide sequence ID" value="NZ_RBZM01000011.1"/>
</dbReference>
<dbReference type="InterPro" id="IPR029044">
    <property type="entry name" value="Nucleotide-diphossugar_trans"/>
</dbReference>
<organism evidence="3 4">
    <name type="scientific">Cohnella endophytica</name>
    <dbReference type="NCBI Taxonomy" id="2419778"/>
    <lineage>
        <taxon>Bacteria</taxon>
        <taxon>Bacillati</taxon>
        <taxon>Bacillota</taxon>
        <taxon>Bacilli</taxon>
        <taxon>Bacillales</taxon>
        <taxon>Paenibacillaceae</taxon>
        <taxon>Cohnella</taxon>
    </lineage>
</organism>
<dbReference type="Proteomes" id="UP000282076">
    <property type="component" value="Unassembled WGS sequence"/>
</dbReference>
<dbReference type="AlphaFoldDB" id="A0A494XFH0"/>
<dbReference type="SUPFAM" id="SSF53448">
    <property type="entry name" value="Nucleotide-diphospho-sugar transferases"/>
    <property type="match status" value="1"/>
</dbReference>
<dbReference type="CDD" id="cd02516">
    <property type="entry name" value="CDP-ME_synthetase"/>
    <property type="match status" value="1"/>
</dbReference>
<keyword evidence="4" id="KW-1185">Reference proteome</keyword>
<dbReference type="InterPro" id="IPR018294">
    <property type="entry name" value="ISPD_synthase_CS"/>
</dbReference>
<reference evidence="3 4" key="1">
    <citation type="submission" date="2018-10" db="EMBL/GenBank/DDBJ databases">
        <title>Cohnella sp. M2MS4P-1, whole genome shotgun sequence.</title>
        <authorList>
            <person name="Tuo L."/>
        </authorList>
    </citation>
    <scope>NUCLEOTIDE SEQUENCE [LARGE SCALE GENOMIC DNA]</scope>
    <source>
        <strain evidence="3 4">M2MS4P-1</strain>
    </source>
</reference>
<keyword evidence="2 3" id="KW-0548">Nucleotidyltransferase</keyword>
<protein>
    <submittedName>
        <fullName evidence="3">2-C-methyl-D-erythritol 4-phosphate cytidylyltransferase</fullName>
    </submittedName>
</protein>
<dbReference type="Pfam" id="PF01128">
    <property type="entry name" value="IspD"/>
    <property type="match status" value="1"/>
</dbReference>
<dbReference type="PANTHER" id="PTHR43015">
    <property type="entry name" value="D-RIBITOL-5-PHOSPHATE CYTIDYLYLTRANSFERASE"/>
    <property type="match status" value="1"/>
</dbReference>
<dbReference type="Gene3D" id="3.90.550.10">
    <property type="entry name" value="Spore Coat Polysaccharide Biosynthesis Protein SpsA, Chain A"/>
    <property type="match status" value="1"/>
</dbReference>